<protein>
    <submittedName>
        <fullName evidence="2">Uncharacterized protein</fullName>
    </submittedName>
</protein>
<proteinExistence type="predicted"/>
<keyword evidence="3" id="KW-1185">Reference proteome</keyword>
<feature type="region of interest" description="Disordered" evidence="1">
    <location>
        <begin position="1"/>
        <end position="80"/>
    </location>
</feature>
<sequence>MQADADQHEQGVGAADGGVDDALRHAAGGQQVVAADDHDPDHQGDAPQAVRTLMVAASNVHPGDFGGDGPRLSLTVRRRL</sequence>
<feature type="compositionally biased region" description="Basic and acidic residues" evidence="1">
    <location>
        <begin position="35"/>
        <end position="44"/>
    </location>
</feature>
<evidence type="ECO:0000256" key="1">
    <source>
        <dbReference type="SAM" id="MobiDB-lite"/>
    </source>
</evidence>
<evidence type="ECO:0000313" key="2">
    <source>
        <dbReference type="EMBL" id="BCJ47643.1"/>
    </source>
</evidence>
<accession>A0ABM7M7Q0</accession>
<dbReference type="EMBL" id="AP023356">
    <property type="protein sequence ID" value="BCJ47643.1"/>
    <property type="molecule type" value="Genomic_DNA"/>
</dbReference>
<dbReference type="Proteomes" id="UP000676967">
    <property type="component" value="Chromosome"/>
</dbReference>
<gene>
    <name evidence="2" type="ORF">Aiant_83000</name>
</gene>
<reference evidence="2 3" key="1">
    <citation type="submission" date="2020-08" db="EMBL/GenBank/DDBJ databases">
        <title>Whole genome shotgun sequence of Actinoplanes ianthinogenes NBRC 13996.</title>
        <authorList>
            <person name="Komaki H."/>
            <person name="Tamura T."/>
        </authorList>
    </citation>
    <scope>NUCLEOTIDE SEQUENCE [LARGE SCALE GENOMIC DNA]</scope>
    <source>
        <strain evidence="2 3">NBRC 13996</strain>
    </source>
</reference>
<evidence type="ECO:0000313" key="3">
    <source>
        <dbReference type="Proteomes" id="UP000676967"/>
    </source>
</evidence>
<name>A0ABM7M7Q0_9ACTN</name>
<organism evidence="2 3">
    <name type="scientific">Actinoplanes ianthinogenes</name>
    <dbReference type="NCBI Taxonomy" id="122358"/>
    <lineage>
        <taxon>Bacteria</taxon>
        <taxon>Bacillati</taxon>
        <taxon>Actinomycetota</taxon>
        <taxon>Actinomycetes</taxon>
        <taxon>Micromonosporales</taxon>
        <taxon>Micromonosporaceae</taxon>
        <taxon>Actinoplanes</taxon>
    </lineage>
</organism>